<keyword evidence="2" id="KW-1185">Reference proteome</keyword>
<proteinExistence type="predicted"/>
<sequence>MEVDVVGLIALGLCYQIKDDPKLSRCLTRCLEKWGDCPSGEIACIAGYDCKEYCVLKLNRKNGELEAAQWKAKRKEFLMIKEFAEEMLPVLFKEEQLLGRKLTDMLAS</sequence>
<reference evidence="1 2" key="2">
    <citation type="journal article" date="2021" name="Genomics">
        <title>High-quality reference genome for Clonorchis sinensis.</title>
        <authorList>
            <person name="Young N.D."/>
            <person name="Stroehlein A.J."/>
            <person name="Kinkar L."/>
            <person name="Wang T."/>
            <person name="Sohn W.M."/>
            <person name="Chang B.C.H."/>
            <person name="Kaur P."/>
            <person name="Weisz D."/>
            <person name="Dudchenko O."/>
            <person name="Aiden E.L."/>
            <person name="Korhonen P.K."/>
            <person name="Gasser R.B."/>
        </authorList>
    </citation>
    <scope>NUCLEOTIDE SEQUENCE [LARGE SCALE GENOMIC DNA]</scope>
    <source>
        <strain evidence="1">Cs-k2</strain>
    </source>
</reference>
<dbReference type="EMBL" id="NIRI02000056">
    <property type="protein sequence ID" value="KAG5442767.1"/>
    <property type="molecule type" value="Genomic_DNA"/>
</dbReference>
<evidence type="ECO:0000313" key="1">
    <source>
        <dbReference type="EMBL" id="KAG5442767.1"/>
    </source>
</evidence>
<evidence type="ECO:0000313" key="2">
    <source>
        <dbReference type="Proteomes" id="UP000286415"/>
    </source>
</evidence>
<comment type="caution">
    <text evidence="1">The sequence shown here is derived from an EMBL/GenBank/DDBJ whole genome shotgun (WGS) entry which is preliminary data.</text>
</comment>
<accession>A0A8T1M086</accession>
<dbReference type="AlphaFoldDB" id="A0A8T1M086"/>
<name>A0A8T1M086_CLOSI</name>
<dbReference type="OrthoDB" id="10348276at2759"/>
<reference evidence="1 2" key="1">
    <citation type="journal article" date="2018" name="Biotechnol. Adv.">
        <title>Improved genomic resources and new bioinformatic workflow for the carcinogenic parasite Clonorchis sinensis: Biotechnological implications.</title>
        <authorList>
            <person name="Wang D."/>
            <person name="Korhonen P.K."/>
            <person name="Gasser R.B."/>
            <person name="Young N.D."/>
        </authorList>
    </citation>
    <scope>NUCLEOTIDE SEQUENCE [LARGE SCALE GENOMIC DNA]</scope>
    <source>
        <strain evidence="1">Cs-k2</strain>
    </source>
</reference>
<dbReference type="Proteomes" id="UP000286415">
    <property type="component" value="Unassembled WGS sequence"/>
</dbReference>
<gene>
    <name evidence="1" type="ORF">CSKR_202641</name>
</gene>
<organism evidence="1 2">
    <name type="scientific">Clonorchis sinensis</name>
    <name type="common">Chinese liver fluke</name>
    <dbReference type="NCBI Taxonomy" id="79923"/>
    <lineage>
        <taxon>Eukaryota</taxon>
        <taxon>Metazoa</taxon>
        <taxon>Spiralia</taxon>
        <taxon>Lophotrochozoa</taxon>
        <taxon>Platyhelminthes</taxon>
        <taxon>Trematoda</taxon>
        <taxon>Digenea</taxon>
        <taxon>Opisthorchiida</taxon>
        <taxon>Opisthorchiata</taxon>
        <taxon>Opisthorchiidae</taxon>
        <taxon>Clonorchis</taxon>
    </lineage>
</organism>
<protein>
    <submittedName>
        <fullName evidence="1">Uncharacterized protein</fullName>
    </submittedName>
</protein>